<dbReference type="EnsemblPlants" id="Bo8g077600.1">
    <property type="protein sequence ID" value="Bo8g077600.1"/>
    <property type="gene ID" value="Bo8g077600"/>
</dbReference>
<dbReference type="Gramene" id="Bo8g077600.1">
    <property type="protein sequence ID" value="Bo8g077600.1"/>
    <property type="gene ID" value="Bo8g077600"/>
</dbReference>
<feature type="compositionally biased region" description="Acidic residues" evidence="1">
    <location>
        <begin position="84"/>
        <end position="98"/>
    </location>
</feature>
<name>A0A0D3DRK1_BRAOL</name>
<evidence type="ECO:0000313" key="3">
    <source>
        <dbReference type="Proteomes" id="UP000032141"/>
    </source>
</evidence>
<reference evidence="2" key="2">
    <citation type="submission" date="2015-03" db="UniProtKB">
        <authorList>
            <consortium name="EnsemblPlants"/>
        </authorList>
    </citation>
    <scope>IDENTIFICATION</scope>
</reference>
<keyword evidence="3" id="KW-1185">Reference proteome</keyword>
<accession>A0A0D3DRK1</accession>
<protein>
    <submittedName>
        <fullName evidence="2">Uncharacterized protein</fullName>
    </submittedName>
</protein>
<feature type="region of interest" description="Disordered" evidence="1">
    <location>
        <begin position="80"/>
        <end position="132"/>
    </location>
</feature>
<evidence type="ECO:0000256" key="1">
    <source>
        <dbReference type="SAM" id="MobiDB-lite"/>
    </source>
</evidence>
<dbReference type="AlphaFoldDB" id="A0A0D3DRK1"/>
<reference evidence="2 3" key="1">
    <citation type="journal article" date="2014" name="Genome Biol.">
        <title>Transcriptome and methylome profiling reveals relics of genome dominance in the mesopolyploid Brassica oleracea.</title>
        <authorList>
            <person name="Parkin I.A."/>
            <person name="Koh C."/>
            <person name="Tang H."/>
            <person name="Robinson S.J."/>
            <person name="Kagale S."/>
            <person name="Clarke W.E."/>
            <person name="Town C.D."/>
            <person name="Nixon J."/>
            <person name="Krishnakumar V."/>
            <person name="Bidwell S.L."/>
            <person name="Denoeud F."/>
            <person name="Belcram H."/>
            <person name="Links M.G."/>
            <person name="Just J."/>
            <person name="Clarke C."/>
            <person name="Bender T."/>
            <person name="Huebert T."/>
            <person name="Mason A.S."/>
            <person name="Pires J.C."/>
            <person name="Barker G."/>
            <person name="Moore J."/>
            <person name="Walley P.G."/>
            <person name="Manoli S."/>
            <person name="Batley J."/>
            <person name="Edwards D."/>
            <person name="Nelson M.N."/>
            <person name="Wang X."/>
            <person name="Paterson A.H."/>
            <person name="King G."/>
            <person name="Bancroft I."/>
            <person name="Chalhoub B."/>
            <person name="Sharpe A.G."/>
        </authorList>
    </citation>
    <scope>NUCLEOTIDE SEQUENCE</scope>
    <source>
        <strain evidence="2 3">cv. TO1000</strain>
    </source>
</reference>
<dbReference type="HOGENOM" id="CLU_873149_0_0_1"/>
<dbReference type="Proteomes" id="UP000032141">
    <property type="component" value="Chromosome C8"/>
</dbReference>
<organism evidence="2 3">
    <name type="scientific">Brassica oleracea var. oleracea</name>
    <dbReference type="NCBI Taxonomy" id="109376"/>
    <lineage>
        <taxon>Eukaryota</taxon>
        <taxon>Viridiplantae</taxon>
        <taxon>Streptophyta</taxon>
        <taxon>Embryophyta</taxon>
        <taxon>Tracheophyta</taxon>
        <taxon>Spermatophyta</taxon>
        <taxon>Magnoliopsida</taxon>
        <taxon>eudicotyledons</taxon>
        <taxon>Gunneridae</taxon>
        <taxon>Pentapetalae</taxon>
        <taxon>rosids</taxon>
        <taxon>malvids</taxon>
        <taxon>Brassicales</taxon>
        <taxon>Brassicaceae</taxon>
        <taxon>Brassiceae</taxon>
        <taxon>Brassica</taxon>
    </lineage>
</organism>
<proteinExistence type="predicted"/>
<sequence>MGVVMGRDEKVNFPHLYMKLAMDLEKLWNYPWDGVVFLATDFARKDEKKDERVDRILDMIQRKHDWNNHVWGVKEATSSKFEEAAEEEGDDQAADTEIGENSHVAENVDDTADVSGRNKRKRADRGADSRKKKVLCQLAASSKGNIETDMKNFLEGLLRRDTGQFETVVTDRLGKIEAEVTQLMTTLVVTEMVGKSDQPAGPSKTKIVTGPSTSKKDTAPSKKKAVKNKELKTVDLCVNLPVETFTQSSVIDLRMGTQDFLESCMNLSQDTFVKGFDPFQAKVEDSLDWLELPKSLKMPTRRLDDLDMELYGEDDLIAA</sequence>
<dbReference type="OMA" id="GNIETDM"/>
<feature type="region of interest" description="Disordered" evidence="1">
    <location>
        <begin position="195"/>
        <end position="222"/>
    </location>
</feature>
<evidence type="ECO:0000313" key="2">
    <source>
        <dbReference type="EnsemblPlants" id="Bo8g077600.1"/>
    </source>
</evidence>